<dbReference type="PANTHER" id="PTHR16165">
    <property type="entry name" value="NXPE FAMILY MEMBER"/>
    <property type="match status" value="1"/>
</dbReference>
<dbReference type="RefSeq" id="XP_065661098.1">
    <property type="nucleotide sequence ID" value="XM_065805026.1"/>
</dbReference>
<dbReference type="InterPro" id="IPR014756">
    <property type="entry name" value="Ig_E-set"/>
</dbReference>
<keyword evidence="2" id="KW-1185">Reference proteome</keyword>
<evidence type="ECO:0000313" key="3">
    <source>
        <dbReference type="RefSeq" id="XP_065661097.1"/>
    </source>
</evidence>
<dbReference type="PANTHER" id="PTHR16165:SF5">
    <property type="entry name" value="NXPE FAMILY MEMBER 3"/>
    <property type="match status" value="1"/>
</dbReference>
<reference evidence="3 4" key="1">
    <citation type="submission" date="2025-05" db="UniProtKB">
        <authorList>
            <consortium name="RefSeq"/>
        </authorList>
    </citation>
    <scope>IDENTIFICATION</scope>
</reference>
<feature type="chain" id="PRO_5045025948" evidence="1">
    <location>
        <begin position="16"/>
        <end position="497"/>
    </location>
</feature>
<dbReference type="SUPFAM" id="SSF81296">
    <property type="entry name" value="E set domains"/>
    <property type="match status" value="1"/>
</dbReference>
<dbReference type="RefSeq" id="XP_065661097.1">
    <property type="nucleotide sequence ID" value="XM_065805025.1"/>
</dbReference>
<feature type="signal peptide" evidence="1">
    <location>
        <begin position="1"/>
        <end position="15"/>
    </location>
</feature>
<dbReference type="Gene3D" id="2.60.40.10">
    <property type="entry name" value="Immunoglobulins"/>
    <property type="match status" value="1"/>
</dbReference>
<name>A0ABM4CHA3_HYDVU</name>
<keyword evidence="1" id="KW-0732">Signal</keyword>
<proteinExistence type="predicted"/>
<gene>
    <name evidence="3 4" type="primary">LOC100211432</name>
</gene>
<dbReference type="InterPro" id="IPR013783">
    <property type="entry name" value="Ig-like_fold"/>
</dbReference>
<evidence type="ECO:0000313" key="2">
    <source>
        <dbReference type="Proteomes" id="UP001652625"/>
    </source>
</evidence>
<dbReference type="Proteomes" id="UP001652625">
    <property type="component" value="Chromosome 09"/>
</dbReference>
<evidence type="ECO:0000313" key="4">
    <source>
        <dbReference type="RefSeq" id="XP_065661098.1"/>
    </source>
</evidence>
<evidence type="ECO:0000256" key="1">
    <source>
        <dbReference type="SAM" id="SignalP"/>
    </source>
</evidence>
<protein>
    <submittedName>
        <fullName evidence="3 4">Uncharacterized protein LOC100211432 isoform X1</fullName>
    </submittedName>
</protein>
<dbReference type="GeneID" id="100211432"/>
<sequence>MIVLLPFLFICMVAGQGSQWIDSFQKTICHDRWSQMDWQSIIRPCRHNNIFGKNVLDEKQRTSPKWSHTLGLHFQKTGEFSKIAIQSRTAEGRNKVIGGDTWRVFIRGADQLTPFVSDMNNGVYETKFIALQPGFYKAEIALESSLCEALKDPPQDWLKRDAKTILMDEKNEKLIWEPIRGGNISFKIEGAPESAFIDLKNNFRRWKNSCGSQYNCDLLWNGFGRWVNSTWIPYIDDTENFIDTDDETEACYKHKEGVLKITGDDLTQRLNKYIEKSDLCSDIFTKCIGNEKGEQPESSTLKETKQISIKTYLQALKELLKKDYMNEESGLLINYGNPFAQNIGFKQYRSFIDRTVKILKAKYKGKAIWRTMASKWRDSLAPEDHFKNHQRIKLFNAYATSVMCNAGIPVLDVFQMTESAPSEDAVIKSIKSILTKYFKQHPLRECIKKTQKIKKINNLITPDTENNFKTLLEKASSSDSSVNSINNATVSSLFTIL</sequence>
<accession>A0ABM4CHA3</accession>
<organism evidence="2 4">
    <name type="scientific">Hydra vulgaris</name>
    <name type="common">Hydra</name>
    <name type="synonym">Hydra attenuata</name>
    <dbReference type="NCBI Taxonomy" id="6087"/>
    <lineage>
        <taxon>Eukaryota</taxon>
        <taxon>Metazoa</taxon>
        <taxon>Cnidaria</taxon>
        <taxon>Hydrozoa</taxon>
        <taxon>Hydroidolina</taxon>
        <taxon>Anthoathecata</taxon>
        <taxon>Aplanulata</taxon>
        <taxon>Hydridae</taxon>
        <taxon>Hydra</taxon>
    </lineage>
</organism>